<evidence type="ECO:0000256" key="2">
    <source>
        <dbReference type="ARBA" id="ARBA00005988"/>
    </source>
</evidence>
<feature type="domain" description="Peptidase M14" evidence="4">
    <location>
        <begin position="124"/>
        <end position="313"/>
    </location>
</feature>
<dbReference type="AlphaFoldDB" id="A0AAE0FRK2"/>
<evidence type="ECO:0000256" key="3">
    <source>
        <dbReference type="PROSITE-ProRule" id="PRU01379"/>
    </source>
</evidence>
<dbReference type="Gene3D" id="3.40.630.10">
    <property type="entry name" value="Zn peptidases"/>
    <property type="match status" value="1"/>
</dbReference>
<dbReference type="Pfam" id="PF18027">
    <property type="entry name" value="Pepdidase_M14_N"/>
    <property type="match status" value="1"/>
</dbReference>
<dbReference type="Gene3D" id="2.60.40.3120">
    <property type="match status" value="1"/>
</dbReference>
<feature type="non-terminal residue" evidence="5">
    <location>
        <position position="313"/>
    </location>
</feature>
<comment type="similarity">
    <text evidence="2 3">Belongs to the peptidase M14 family.</text>
</comment>
<dbReference type="InterPro" id="IPR050821">
    <property type="entry name" value="Cytosolic_carboxypeptidase"/>
</dbReference>
<dbReference type="InterPro" id="IPR000834">
    <property type="entry name" value="Peptidase_M14"/>
</dbReference>
<dbReference type="Proteomes" id="UP001190700">
    <property type="component" value="Unassembled WGS sequence"/>
</dbReference>
<accession>A0AAE0FRK2</accession>
<dbReference type="PANTHER" id="PTHR12756:SF11">
    <property type="entry name" value="CYTOSOLIC CARBOXYPEPTIDASE 1"/>
    <property type="match status" value="1"/>
</dbReference>
<dbReference type="Pfam" id="PF00246">
    <property type="entry name" value="Peptidase_M14"/>
    <property type="match status" value="1"/>
</dbReference>
<keyword evidence="6" id="KW-1185">Reference proteome</keyword>
<evidence type="ECO:0000259" key="4">
    <source>
        <dbReference type="PROSITE" id="PS52035"/>
    </source>
</evidence>
<evidence type="ECO:0000313" key="5">
    <source>
        <dbReference type="EMBL" id="KAK3264403.1"/>
    </source>
</evidence>
<dbReference type="EMBL" id="LGRX02014575">
    <property type="protein sequence ID" value="KAK3264403.1"/>
    <property type="molecule type" value="Genomic_DNA"/>
</dbReference>
<dbReference type="SUPFAM" id="SSF53187">
    <property type="entry name" value="Zn-dependent exopeptidases"/>
    <property type="match status" value="1"/>
</dbReference>
<reference evidence="5 6" key="1">
    <citation type="journal article" date="2015" name="Genome Biol. Evol.">
        <title>Comparative Genomics of a Bacterivorous Green Alga Reveals Evolutionary Causalities and Consequences of Phago-Mixotrophic Mode of Nutrition.</title>
        <authorList>
            <person name="Burns J.A."/>
            <person name="Paasch A."/>
            <person name="Narechania A."/>
            <person name="Kim E."/>
        </authorList>
    </citation>
    <scope>NUCLEOTIDE SEQUENCE [LARGE SCALE GENOMIC DNA]</scope>
    <source>
        <strain evidence="5 6">PLY_AMNH</strain>
    </source>
</reference>
<dbReference type="CDD" id="cd06234">
    <property type="entry name" value="M14_PaCCP-like"/>
    <property type="match status" value="1"/>
</dbReference>
<dbReference type="GO" id="GO:0006508">
    <property type="term" value="P:proteolysis"/>
    <property type="evidence" value="ECO:0007669"/>
    <property type="project" value="InterPro"/>
</dbReference>
<protein>
    <recommendedName>
        <fullName evidence="4">Peptidase M14 domain-containing protein</fullName>
    </recommendedName>
</protein>
<comment type="caution">
    <text evidence="3">Lacks conserved residue(s) required for the propagation of feature annotation.</text>
</comment>
<dbReference type="PANTHER" id="PTHR12756">
    <property type="entry name" value="CYTOSOLIC CARBOXYPEPTIDASE"/>
    <property type="match status" value="1"/>
</dbReference>
<dbReference type="PROSITE" id="PS52035">
    <property type="entry name" value="PEPTIDASE_M14"/>
    <property type="match status" value="1"/>
</dbReference>
<evidence type="ECO:0000256" key="1">
    <source>
        <dbReference type="ARBA" id="ARBA00001947"/>
    </source>
</evidence>
<comment type="cofactor">
    <cofactor evidence="1">
        <name>Zn(2+)</name>
        <dbReference type="ChEBI" id="CHEBI:29105"/>
    </cofactor>
</comment>
<gene>
    <name evidence="5" type="ORF">CYMTET_26856</name>
</gene>
<dbReference type="InterPro" id="IPR040626">
    <property type="entry name" value="Pepdidase_M14_N"/>
</dbReference>
<proteinExistence type="inferred from homology"/>
<dbReference type="GO" id="GO:0004181">
    <property type="term" value="F:metallocarboxypeptidase activity"/>
    <property type="evidence" value="ECO:0007669"/>
    <property type="project" value="InterPro"/>
</dbReference>
<organism evidence="5 6">
    <name type="scientific">Cymbomonas tetramitiformis</name>
    <dbReference type="NCBI Taxonomy" id="36881"/>
    <lineage>
        <taxon>Eukaryota</taxon>
        <taxon>Viridiplantae</taxon>
        <taxon>Chlorophyta</taxon>
        <taxon>Pyramimonadophyceae</taxon>
        <taxon>Pyramimonadales</taxon>
        <taxon>Pyramimonadaceae</taxon>
        <taxon>Cymbomonas</taxon>
    </lineage>
</organism>
<dbReference type="GO" id="GO:0008270">
    <property type="term" value="F:zinc ion binding"/>
    <property type="evidence" value="ECO:0007669"/>
    <property type="project" value="InterPro"/>
</dbReference>
<sequence length="313" mass="34997">MSSSVDKSVGICSTFDSGNIKLVGPISVASGVHNVPLEIIPEMFTEVDGRAHFQWYHFRASGVKDKKCCFKIVNAGKASYPDAYIGYQSCASYDRKYWFRVPDTVYNKTNGELCFEHTPVQDLCYYAYFAPYSMEQHADLVAWAGTTGLASVRTIGYTCDGYPLDMVTAGTGPKKLWVIARQHPGESMAEWWMDGFLHRLLDAHDPMARKLLEEATFHVVPNMCPDGSRRGHLRTNARGRNLNREWKTPCPENSPEVFHVLREMADLGCDFNLDVHGDEELPYNFIAGSEGIPGTPSPSTSPLCSVYVILFVE</sequence>
<evidence type="ECO:0000313" key="6">
    <source>
        <dbReference type="Proteomes" id="UP001190700"/>
    </source>
</evidence>
<name>A0AAE0FRK2_9CHLO</name>
<comment type="caution">
    <text evidence="5">The sequence shown here is derived from an EMBL/GenBank/DDBJ whole genome shotgun (WGS) entry which is preliminary data.</text>
</comment>